<comment type="caution">
    <text evidence="2">The sequence shown here is derived from an EMBL/GenBank/DDBJ whole genome shotgun (WGS) entry which is preliminary data.</text>
</comment>
<feature type="region of interest" description="Disordered" evidence="1">
    <location>
        <begin position="32"/>
        <end position="56"/>
    </location>
</feature>
<protein>
    <submittedName>
        <fullName evidence="2">Uncharacterized protein</fullName>
    </submittedName>
</protein>
<evidence type="ECO:0000256" key="1">
    <source>
        <dbReference type="SAM" id="MobiDB-lite"/>
    </source>
</evidence>
<gene>
    <name evidence="2" type="ORF">MHI_LOCUS986138</name>
</gene>
<evidence type="ECO:0000313" key="2">
    <source>
        <dbReference type="EMBL" id="CAD1481120.1"/>
    </source>
</evidence>
<dbReference type="AlphaFoldDB" id="A0A6V7HKQ7"/>
<reference evidence="2" key="1">
    <citation type="submission" date="2020-07" db="EMBL/GenBank/DDBJ databases">
        <authorList>
            <person name="Nazaruddin N."/>
        </authorList>
    </citation>
    <scope>NUCLEOTIDE SEQUENCE</scope>
</reference>
<sequence length="109" mass="12374">DPTIPGARGRFSLRSSPSFAICSCWLSLNHSDRQGQFGSVSGKEGQARRRKLSRADTGPLASRCRICDKNWTRSQSTHRVNWKLTESKGTKIEAAHFPLYMNRDKQTRH</sequence>
<feature type="non-terminal residue" evidence="2">
    <location>
        <position position="1"/>
    </location>
</feature>
<dbReference type="OrthoDB" id="10605098at2759"/>
<name>A0A6V7HKQ7_9HYME</name>
<dbReference type="EMBL" id="CAJDYZ010013452">
    <property type="protein sequence ID" value="CAD1481120.1"/>
    <property type="molecule type" value="Genomic_DNA"/>
</dbReference>
<keyword evidence="3" id="KW-1185">Reference proteome</keyword>
<evidence type="ECO:0000313" key="3">
    <source>
        <dbReference type="Proteomes" id="UP000752696"/>
    </source>
</evidence>
<organism evidence="2 3">
    <name type="scientific">Heterotrigona itama</name>
    <dbReference type="NCBI Taxonomy" id="395501"/>
    <lineage>
        <taxon>Eukaryota</taxon>
        <taxon>Metazoa</taxon>
        <taxon>Ecdysozoa</taxon>
        <taxon>Arthropoda</taxon>
        <taxon>Hexapoda</taxon>
        <taxon>Insecta</taxon>
        <taxon>Pterygota</taxon>
        <taxon>Neoptera</taxon>
        <taxon>Endopterygota</taxon>
        <taxon>Hymenoptera</taxon>
        <taxon>Apocrita</taxon>
        <taxon>Aculeata</taxon>
        <taxon>Apoidea</taxon>
        <taxon>Anthophila</taxon>
        <taxon>Apidae</taxon>
        <taxon>Heterotrigona</taxon>
    </lineage>
</organism>
<accession>A0A6V7HKQ7</accession>
<proteinExistence type="predicted"/>
<feature type="non-terminal residue" evidence="2">
    <location>
        <position position="109"/>
    </location>
</feature>
<dbReference type="Proteomes" id="UP000752696">
    <property type="component" value="Unassembled WGS sequence"/>
</dbReference>